<keyword evidence="3" id="KW-1005">Bacterial flagellum biogenesis</keyword>
<sequence length="160" mass="17583">MNLSAEQQNRLSQIISTELNCAHSLAEILQREQNALKSHDPEQVLDISREKQQTVDQMQECGRQRDRLLTSLGVAGGSTGINKLLQTNSAATCAGLWRQLEAIAGKLREQNEINGGILALSQRHNKQALDLLCGRTDSRNTYGARGQHNQDQSGHSLAKA</sequence>
<evidence type="ECO:0000256" key="4">
    <source>
        <dbReference type="SAM" id="MobiDB-lite"/>
    </source>
</evidence>
<gene>
    <name evidence="5" type="ORF">C0630_17815</name>
</gene>
<dbReference type="STRING" id="1111735.GCA_000428045_03071"/>
<name>A0A2N6CRR5_9GAMM</name>
<dbReference type="InterPro" id="IPR036679">
    <property type="entry name" value="FlgN-like_sf"/>
</dbReference>
<evidence type="ECO:0000256" key="2">
    <source>
        <dbReference type="ARBA" id="ARBA00007703"/>
    </source>
</evidence>
<proteinExistence type="inferred from homology"/>
<comment type="function">
    <text evidence="1">Required for the efficient initiation of filament assembly.</text>
</comment>
<evidence type="ECO:0000313" key="6">
    <source>
        <dbReference type="Proteomes" id="UP000235015"/>
    </source>
</evidence>
<evidence type="ECO:0008006" key="7">
    <source>
        <dbReference type="Google" id="ProtNLM"/>
    </source>
</evidence>
<evidence type="ECO:0000256" key="3">
    <source>
        <dbReference type="ARBA" id="ARBA00022795"/>
    </source>
</evidence>
<reference evidence="5 6" key="1">
    <citation type="submission" date="2017-11" db="EMBL/GenBank/DDBJ databases">
        <title>Genome-resolved metagenomics identifies genetic mobility, metabolic interactions, and unexpected diversity in perchlorate-reducing communities.</title>
        <authorList>
            <person name="Barnum T.P."/>
            <person name="Figueroa I.A."/>
            <person name="Carlstrom C.I."/>
            <person name="Lucas L.N."/>
            <person name="Engelbrektson A.L."/>
            <person name="Coates J.D."/>
        </authorList>
    </citation>
    <scope>NUCLEOTIDE SEQUENCE [LARGE SCALE GENOMIC DNA]</scope>
    <source>
        <strain evidence="5">BM301</strain>
    </source>
</reference>
<dbReference type="SUPFAM" id="SSF140566">
    <property type="entry name" value="FlgN-like"/>
    <property type="match status" value="1"/>
</dbReference>
<dbReference type="GO" id="GO:0044780">
    <property type="term" value="P:bacterial-type flagellum assembly"/>
    <property type="evidence" value="ECO:0007669"/>
    <property type="project" value="InterPro"/>
</dbReference>
<organism evidence="5 6">
    <name type="scientific">Sedimenticola selenatireducens</name>
    <dbReference type="NCBI Taxonomy" id="191960"/>
    <lineage>
        <taxon>Bacteria</taxon>
        <taxon>Pseudomonadati</taxon>
        <taxon>Pseudomonadota</taxon>
        <taxon>Gammaproteobacteria</taxon>
        <taxon>Chromatiales</taxon>
        <taxon>Sedimenticolaceae</taxon>
        <taxon>Sedimenticola</taxon>
    </lineage>
</organism>
<accession>A0A2N6CRR5</accession>
<dbReference type="InterPro" id="IPR007809">
    <property type="entry name" value="FlgN-like"/>
</dbReference>
<protein>
    <recommendedName>
        <fullName evidence="7">Flagellar protein FlgN</fullName>
    </recommendedName>
</protein>
<dbReference type="Gene3D" id="1.20.58.300">
    <property type="entry name" value="FlgN-like"/>
    <property type="match status" value="1"/>
</dbReference>
<feature type="region of interest" description="Disordered" evidence="4">
    <location>
        <begin position="140"/>
        <end position="160"/>
    </location>
</feature>
<dbReference type="Pfam" id="PF05130">
    <property type="entry name" value="FlgN"/>
    <property type="match status" value="1"/>
</dbReference>
<evidence type="ECO:0000256" key="1">
    <source>
        <dbReference type="ARBA" id="ARBA00002397"/>
    </source>
</evidence>
<dbReference type="RefSeq" id="WP_273440832.1">
    <property type="nucleotide sequence ID" value="NZ_CAXXYC010000003.1"/>
</dbReference>
<dbReference type="EMBL" id="PKUN01000030">
    <property type="protein sequence ID" value="PLX59777.1"/>
    <property type="molecule type" value="Genomic_DNA"/>
</dbReference>
<evidence type="ECO:0000313" key="5">
    <source>
        <dbReference type="EMBL" id="PLX59777.1"/>
    </source>
</evidence>
<comment type="similarity">
    <text evidence="2">Belongs to the FlgN family.</text>
</comment>
<feature type="compositionally biased region" description="Polar residues" evidence="4">
    <location>
        <begin position="147"/>
        <end position="160"/>
    </location>
</feature>
<comment type="caution">
    <text evidence="5">The sequence shown here is derived from an EMBL/GenBank/DDBJ whole genome shotgun (WGS) entry which is preliminary data.</text>
</comment>
<dbReference type="AlphaFoldDB" id="A0A2N6CRR5"/>
<dbReference type="Proteomes" id="UP000235015">
    <property type="component" value="Unassembled WGS sequence"/>
</dbReference>